<proteinExistence type="predicted"/>
<sequence>LLDMLTADAAAKHGHEYSPPRPSDSRPSNGHFLSQMPLSIFNSVIRGHTAPQNVPSPFVEESTSQVDAPERTKADRTVVHEHDSPILSPPPSRPVSSGSNGSLAEKPKKRGHRPKTIYNLAQPPPFTGPRQKLHIRPKVLLQLHQVYSQRRPKPVYEVIPFSLLAPRSTRRLARTFNTKGKLCPNDLLIVKADTYDASEEDEKSDDERWGTRDVMGIICPSKKGDKEAMEKTEILLDDGSHWDVTLMPNGGYEFTCVDEHGLLLKSRWIPKPVHSRRVSTMSSSSQGQAATGLGSDLKFNFSTISANSRRHPVIATMSRASINVLDSYKMPDVTSPTTPVCNTAPITPDLTPNECPSRTTDETLRRFIVASGIWVAFSEHWSVAYNNSKNVLCPLPLSTALIPPPNRTVSMSFIDTPRSISPASTLDDTRRSIPKLIRASTQKLQRRSSFTNQPLSPVSTRVSPSSSPRITNRSRRSNSTGNADLNIKRGSFRLRHGMAFEELPLPETEEERVSKHSIERLRIREVGLPDTPPDSQTLNSRALKAQSAYEPVTTAGLWDSGVTEGKGLKSRPTSMFVMNEKKEKAKKREARSRSK</sequence>
<feature type="compositionally biased region" description="Low complexity" evidence="1">
    <location>
        <begin position="456"/>
        <end position="471"/>
    </location>
</feature>
<dbReference type="GeneID" id="54280405"/>
<dbReference type="EMBL" id="ML978079">
    <property type="protein sequence ID" value="KAF2009224.1"/>
    <property type="molecule type" value="Genomic_DNA"/>
</dbReference>
<evidence type="ECO:0000256" key="1">
    <source>
        <dbReference type="SAM" id="MobiDB-lite"/>
    </source>
</evidence>
<gene>
    <name evidence="2" type="ORF">BU24DRAFT_328778</name>
</gene>
<feature type="compositionally biased region" description="Basic and acidic residues" evidence="1">
    <location>
        <begin position="68"/>
        <end position="84"/>
    </location>
</feature>
<name>A0A6A5X8Z2_9PLEO</name>
<dbReference type="Proteomes" id="UP000799778">
    <property type="component" value="Unassembled WGS sequence"/>
</dbReference>
<dbReference type="OrthoDB" id="5404323at2759"/>
<protein>
    <submittedName>
        <fullName evidence="2">Uncharacterized protein</fullName>
    </submittedName>
</protein>
<evidence type="ECO:0000313" key="3">
    <source>
        <dbReference type="Proteomes" id="UP000799778"/>
    </source>
</evidence>
<dbReference type="RefSeq" id="XP_033377563.1">
    <property type="nucleotide sequence ID" value="XM_033523008.1"/>
</dbReference>
<feature type="compositionally biased region" description="Polar residues" evidence="1">
    <location>
        <begin position="51"/>
        <end position="66"/>
    </location>
</feature>
<accession>A0A6A5X8Z2</accession>
<keyword evidence="3" id="KW-1185">Reference proteome</keyword>
<organism evidence="2 3">
    <name type="scientific">Aaosphaeria arxii CBS 175.79</name>
    <dbReference type="NCBI Taxonomy" id="1450172"/>
    <lineage>
        <taxon>Eukaryota</taxon>
        <taxon>Fungi</taxon>
        <taxon>Dikarya</taxon>
        <taxon>Ascomycota</taxon>
        <taxon>Pezizomycotina</taxon>
        <taxon>Dothideomycetes</taxon>
        <taxon>Pleosporomycetidae</taxon>
        <taxon>Pleosporales</taxon>
        <taxon>Pleosporales incertae sedis</taxon>
        <taxon>Aaosphaeria</taxon>
    </lineage>
</organism>
<feature type="region of interest" description="Disordered" evidence="1">
    <location>
        <begin position="51"/>
        <end position="116"/>
    </location>
</feature>
<evidence type="ECO:0000313" key="2">
    <source>
        <dbReference type="EMBL" id="KAF2009224.1"/>
    </source>
</evidence>
<feature type="region of interest" description="Disordered" evidence="1">
    <location>
        <begin position="1"/>
        <end position="34"/>
    </location>
</feature>
<dbReference type="AlphaFoldDB" id="A0A6A5X8Z2"/>
<feature type="non-terminal residue" evidence="2">
    <location>
        <position position="595"/>
    </location>
</feature>
<feature type="non-terminal residue" evidence="2">
    <location>
        <position position="1"/>
    </location>
</feature>
<reference evidence="2" key="1">
    <citation type="journal article" date="2020" name="Stud. Mycol.">
        <title>101 Dothideomycetes genomes: a test case for predicting lifestyles and emergence of pathogens.</title>
        <authorList>
            <person name="Haridas S."/>
            <person name="Albert R."/>
            <person name="Binder M."/>
            <person name="Bloem J."/>
            <person name="Labutti K."/>
            <person name="Salamov A."/>
            <person name="Andreopoulos B."/>
            <person name="Baker S."/>
            <person name="Barry K."/>
            <person name="Bills G."/>
            <person name="Bluhm B."/>
            <person name="Cannon C."/>
            <person name="Castanera R."/>
            <person name="Culley D."/>
            <person name="Daum C."/>
            <person name="Ezra D."/>
            <person name="Gonzalez J."/>
            <person name="Henrissat B."/>
            <person name="Kuo A."/>
            <person name="Liang C."/>
            <person name="Lipzen A."/>
            <person name="Lutzoni F."/>
            <person name="Magnuson J."/>
            <person name="Mondo S."/>
            <person name="Nolan M."/>
            <person name="Ohm R."/>
            <person name="Pangilinan J."/>
            <person name="Park H.-J."/>
            <person name="Ramirez L."/>
            <person name="Alfaro M."/>
            <person name="Sun H."/>
            <person name="Tritt A."/>
            <person name="Yoshinaga Y."/>
            <person name="Zwiers L.-H."/>
            <person name="Turgeon B."/>
            <person name="Goodwin S."/>
            <person name="Spatafora J."/>
            <person name="Crous P."/>
            <person name="Grigoriev I."/>
        </authorList>
    </citation>
    <scope>NUCLEOTIDE SEQUENCE</scope>
    <source>
        <strain evidence="2">CBS 175.79</strain>
    </source>
</reference>
<feature type="compositionally biased region" description="Polar residues" evidence="1">
    <location>
        <begin position="440"/>
        <end position="455"/>
    </location>
</feature>
<feature type="region of interest" description="Disordered" evidence="1">
    <location>
        <begin position="440"/>
        <end position="489"/>
    </location>
</feature>